<evidence type="ECO:0000256" key="2">
    <source>
        <dbReference type="ARBA" id="ARBA00022729"/>
    </source>
</evidence>
<dbReference type="PROSITE" id="PS51829">
    <property type="entry name" value="P_HOMO_B"/>
    <property type="match status" value="2"/>
</dbReference>
<dbReference type="AlphaFoldDB" id="A0A7G8PV22"/>
<dbReference type="InterPro" id="IPR002884">
    <property type="entry name" value="P_dom"/>
</dbReference>
<feature type="domain" description="P/Homo B" evidence="7">
    <location>
        <begin position="168"/>
        <end position="321"/>
    </location>
</feature>
<evidence type="ECO:0000256" key="1">
    <source>
        <dbReference type="ARBA" id="ARBA00022670"/>
    </source>
</evidence>
<dbReference type="NCBIfam" id="TIGR04183">
    <property type="entry name" value="Por_Secre_tail"/>
    <property type="match status" value="1"/>
</dbReference>
<feature type="chain" id="PRO_5028826505" evidence="5">
    <location>
        <begin position="23"/>
        <end position="1259"/>
    </location>
</feature>
<gene>
    <name evidence="8" type="ORF">ALE3EI_1634</name>
</gene>
<dbReference type="InterPro" id="IPR008979">
    <property type="entry name" value="Galactose-bd-like_sf"/>
</dbReference>
<evidence type="ECO:0000259" key="6">
    <source>
        <dbReference type="PROSITE" id="PS50825"/>
    </source>
</evidence>
<evidence type="ECO:0000256" key="4">
    <source>
        <dbReference type="ARBA" id="ARBA00022801"/>
    </source>
</evidence>
<dbReference type="PANTHER" id="PTHR24273">
    <property type="entry name" value="FI04643P-RELATED"/>
    <property type="match status" value="1"/>
</dbReference>
<dbReference type="InterPro" id="IPR003410">
    <property type="entry name" value="HYR_dom"/>
</dbReference>
<evidence type="ECO:0000313" key="8">
    <source>
        <dbReference type="EMBL" id="QNJ98188.1"/>
    </source>
</evidence>
<keyword evidence="9" id="KW-1185">Reference proteome</keyword>
<name>A0A7G8PV22_9FLAO</name>
<protein>
    <submittedName>
        <fullName evidence="8">Uncharacterized protein</fullName>
    </submittedName>
</protein>
<organism evidence="8 9">
    <name type="scientific">Constantimarinum furrinae</name>
    <dbReference type="NCBI Taxonomy" id="2562285"/>
    <lineage>
        <taxon>Bacteria</taxon>
        <taxon>Pseudomonadati</taxon>
        <taxon>Bacteroidota</taxon>
        <taxon>Flavobacteriia</taxon>
        <taxon>Flavobacteriales</taxon>
        <taxon>Flavobacteriaceae</taxon>
        <taxon>Altibacter/Constantimarinum group</taxon>
        <taxon>Constantimarinum</taxon>
    </lineage>
</organism>
<dbReference type="KEGG" id="alti:ALE3EI_1634"/>
<keyword evidence="4" id="KW-0378">Hydrolase</keyword>
<evidence type="ECO:0000256" key="5">
    <source>
        <dbReference type="SAM" id="SignalP"/>
    </source>
</evidence>
<dbReference type="RefSeq" id="WP_186987801.1">
    <property type="nucleotide sequence ID" value="NZ_CP052909.1"/>
</dbReference>
<accession>A0A7G8PV22</accession>
<keyword evidence="1" id="KW-0645">Protease</keyword>
<feature type="domain" description="HYR" evidence="6">
    <location>
        <begin position="1083"/>
        <end position="1170"/>
    </location>
</feature>
<feature type="domain" description="P/Homo B" evidence="7">
    <location>
        <begin position="621"/>
        <end position="794"/>
    </location>
</feature>
<dbReference type="Pfam" id="PF01483">
    <property type="entry name" value="P_proprotein"/>
    <property type="match status" value="2"/>
</dbReference>
<dbReference type="PROSITE" id="PS50825">
    <property type="entry name" value="HYR"/>
    <property type="match status" value="2"/>
</dbReference>
<dbReference type="EMBL" id="CP052909">
    <property type="protein sequence ID" value="QNJ98188.1"/>
    <property type="molecule type" value="Genomic_DNA"/>
</dbReference>
<evidence type="ECO:0000313" key="9">
    <source>
        <dbReference type="Proteomes" id="UP000515514"/>
    </source>
</evidence>
<dbReference type="GO" id="GO:0006508">
    <property type="term" value="P:proteolysis"/>
    <property type="evidence" value="ECO:0007669"/>
    <property type="project" value="UniProtKB-KW"/>
</dbReference>
<dbReference type="PANTHER" id="PTHR24273:SF32">
    <property type="entry name" value="HYALIN"/>
    <property type="match status" value="1"/>
</dbReference>
<keyword evidence="3" id="KW-0677">Repeat</keyword>
<proteinExistence type="predicted"/>
<evidence type="ECO:0000256" key="3">
    <source>
        <dbReference type="ARBA" id="ARBA00022737"/>
    </source>
</evidence>
<dbReference type="Proteomes" id="UP000515514">
    <property type="component" value="Chromosome"/>
</dbReference>
<dbReference type="SUPFAM" id="SSF49854">
    <property type="entry name" value="Spermadhesin, CUB domain"/>
    <property type="match status" value="1"/>
</dbReference>
<dbReference type="Pfam" id="PF02494">
    <property type="entry name" value="HYR"/>
    <property type="match status" value="3"/>
</dbReference>
<dbReference type="Gene3D" id="2.60.120.290">
    <property type="entry name" value="Spermadhesin, CUB domain"/>
    <property type="match status" value="1"/>
</dbReference>
<evidence type="ECO:0000259" key="7">
    <source>
        <dbReference type="PROSITE" id="PS51829"/>
    </source>
</evidence>
<dbReference type="SUPFAM" id="SSF49785">
    <property type="entry name" value="Galactose-binding domain-like"/>
    <property type="match status" value="2"/>
</dbReference>
<dbReference type="GO" id="GO:0004252">
    <property type="term" value="F:serine-type endopeptidase activity"/>
    <property type="evidence" value="ECO:0007669"/>
    <property type="project" value="InterPro"/>
</dbReference>
<keyword evidence="2 5" id="KW-0732">Signal</keyword>
<feature type="domain" description="HYR" evidence="6">
    <location>
        <begin position="318"/>
        <end position="403"/>
    </location>
</feature>
<dbReference type="Pfam" id="PF18962">
    <property type="entry name" value="Por_Secre_tail"/>
    <property type="match status" value="1"/>
</dbReference>
<dbReference type="InterPro" id="IPR035914">
    <property type="entry name" value="Sperma_CUB_dom_sf"/>
</dbReference>
<dbReference type="InterPro" id="IPR026444">
    <property type="entry name" value="Secre_tail"/>
</dbReference>
<reference evidence="8 9" key="1">
    <citation type="submission" date="2020-04" db="EMBL/GenBank/DDBJ databases">
        <title>Genome sequence of Altibacter aquimarinus strain ALE3EI.</title>
        <authorList>
            <person name="Oh H.-M."/>
            <person name="Jang D."/>
        </authorList>
    </citation>
    <scope>NUCLEOTIDE SEQUENCE [LARGE SCALE GENOMIC DNA]</scope>
    <source>
        <strain evidence="8 9">ALE3EI</strain>
    </source>
</reference>
<dbReference type="Gene3D" id="2.60.120.260">
    <property type="entry name" value="Galactose-binding domain-like"/>
    <property type="match status" value="2"/>
</dbReference>
<sequence>MKKITFAFFALFALCFSGNLMAQTEIPQAAGTFTAGTDFVDGDIYTDSGGSTGNYASNELSTMMFCANPGEFIVIDFTTFDVEASGGGGGQCWDNLTISGDTGGMDGTYAGDGFDAGAGLVCMDGTDGAGNPTLGPFTSAAGGCLTFTFDSDSSVTQSGWTADINVNTVPPMACGVPLGQPIPEVGTSGSMVPSVASIVNCGFIGSNYAIDSVELDLNHTFDGDLDITLTSPEGTTIFLADQIGGSGDNFTGTVFMDGNPNITSGAPPYTGTFEAQGGQLNTIFAGENISGDWTLNILDNFGGDSGMLNNFCINFTELSPNQPPIVSCPGNINVNNDAGQCSAVVNFGNPAAIDPEGGPVTVTQTGGLPSGDPFPVGTTTVEFTVTDACGASTICTFDVVVTDNEPPSQFDCPADIVVDNDPGDCGAVVNYPDPILMDNCFASTTGSATYDQTINFTNPALMSSNIFSFTGAIVGATADATLEVRTFGDIDNATEIWQIEDEDGNPTGQIGNTGVFADQCNTILMETFTIPAAMIDTWAADGQIDFTGFDLVGGINVTLCGGDFLELRLIYDYTSTTQPPVPYTVVTGLPSGSVFPVGTTLTTLEYSDSGGNTVQCSFNVTVNDTEAPEIVCVGEQVIPPLIAGDSPSTPIVDNTTFSETLTVTEDHVITDLNVDIDITHTWTGDITITLESPAGTVVTVFDDLDGCSANDIVTTFDDQSANVLDCDPGGVGTNGDAFPEADYIPSNPLAAFNGESTLGDWILSIEDDAGGDTGTLNSYALVFDFTPVVGTPLDVVLDANGMASIPVSSLVMSSSDNCGPVTVTAGGAAGTYDSTINIVNPTLASTNIFSFAGTPVGATGDATLEVRTFGDIDGAVGGTNEEMWTITDEDAATTGTIGGTGVFADQCSTTLMETFTIPAAMIDTWAADGMIDFTGTDVAGNINVTLCGGDFLELRLTYNFDQASSTIDFTCDDVGQNSIVVTATDPSGNESTCTATVNVIDDTDPILVCQDVTIELGADGTAMVDPQAFVDVANTIEACGLAVLATDVTDVSCDDIGTPITVTLFVADPSGNLASCTATLTVVDLLGPDVTCPADQTVDPGPGNLFYTVPDYFATGEATALDNCTDPVTVFSQDPAAGSQIPDGVYNVQVCATDEYGNENCCTFELTVESILGNEDSELSNAIVMYPNPAQNEVRISNGSNLLLNNAQIYDVNGKLISTIDLRDMQQEKVIDISGLSSGVYVVQITGENSSVVKRLIKE</sequence>
<feature type="signal peptide" evidence="5">
    <location>
        <begin position="1"/>
        <end position="22"/>
    </location>
</feature>